<proteinExistence type="predicted"/>
<keyword evidence="3" id="KW-1185">Reference proteome</keyword>
<dbReference type="InterPro" id="IPR002155">
    <property type="entry name" value="Thiolase"/>
</dbReference>
<dbReference type="PANTHER" id="PTHR42870:SF1">
    <property type="entry name" value="NON-SPECIFIC LIPID-TRANSFER PROTEIN-LIKE 2"/>
    <property type="match status" value="1"/>
</dbReference>
<comment type="caution">
    <text evidence="2">The sequence shown here is derived from an EMBL/GenBank/DDBJ whole genome shotgun (WGS) entry which is preliminary data.</text>
</comment>
<sequence length="381" mass="40593">MSIFDNIAIAGVAESDLGVVQNMNSADLMAQASVRAAEEAGINIKEVDGLFSSSAHYSMPTVTLAEYLGITPKYMDATSIGGASFVSLVAHAAQAISNGLCEVALIAYGSTQRTDGGGLKNITEPTPFEVPFGYHDPITAYALTAQRHMHEFGTTREQLSEVAVSTRKWASMNKKAFKRELITHEEVSNSTLISTPLTKLDCCLVTDGGAAIILTTKERAKSLNKKPVYIWGYGESTTHRSISNMLDLVTTAAAYSGKSAFEMAGVEPKDIDVAELYDAFSINVILFLEDLGFCEKGEGGHFISNGNIAPGGNLPVNTNGGGLSYCHPGMYGLFTIVEAARQLREECGERQVENCNIALAHGNGGVLSSEVTMVLSNNPKS</sequence>
<dbReference type="Proteomes" id="UP000269301">
    <property type="component" value="Unassembled WGS sequence"/>
</dbReference>
<dbReference type="RefSeq" id="WP_121203438.1">
    <property type="nucleotide sequence ID" value="NZ_RBZP01000002.1"/>
</dbReference>
<dbReference type="Pfam" id="PF22691">
    <property type="entry name" value="Thiolase_C_1"/>
    <property type="match status" value="1"/>
</dbReference>
<dbReference type="AlphaFoldDB" id="A0A495A7J4"/>
<organism evidence="2 3">
    <name type="scientific">Oceanobacillus halophilus</name>
    <dbReference type="NCBI Taxonomy" id="930130"/>
    <lineage>
        <taxon>Bacteria</taxon>
        <taxon>Bacillati</taxon>
        <taxon>Bacillota</taxon>
        <taxon>Bacilli</taxon>
        <taxon>Bacillales</taxon>
        <taxon>Bacillaceae</taxon>
        <taxon>Oceanobacillus</taxon>
    </lineage>
</organism>
<evidence type="ECO:0000313" key="2">
    <source>
        <dbReference type="EMBL" id="RKQ35767.1"/>
    </source>
</evidence>
<dbReference type="CDD" id="cd00829">
    <property type="entry name" value="SCP-x_thiolase"/>
    <property type="match status" value="1"/>
</dbReference>
<accession>A0A495A7J4</accession>
<dbReference type="Gene3D" id="3.40.47.10">
    <property type="match status" value="1"/>
</dbReference>
<dbReference type="EMBL" id="RBZP01000002">
    <property type="protein sequence ID" value="RKQ35767.1"/>
    <property type="molecule type" value="Genomic_DNA"/>
</dbReference>
<dbReference type="PANTHER" id="PTHR42870">
    <property type="entry name" value="ACETYL-COA C-ACETYLTRANSFERASE"/>
    <property type="match status" value="1"/>
</dbReference>
<dbReference type="PIRSF" id="PIRSF000429">
    <property type="entry name" value="Ac-CoA_Ac_transf"/>
    <property type="match status" value="1"/>
</dbReference>
<gene>
    <name evidence="2" type="ORF">D8M06_05770</name>
</gene>
<dbReference type="InterPro" id="IPR055140">
    <property type="entry name" value="Thiolase_C_2"/>
</dbReference>
<dbReference type="GO" id="GO:0016747">
    <property type="term" value="F:acyltransferase activity, transferring groups other than amino-acyl groups"/>
    <property type="evidence" value="ECO:0007669"/>
    <property type="project" value="InterPro"/>
</dbReference>
<evidence type="ECO:0000313" key="3">
    <source>
        <dbReference type="Proteomes" id="UP000269301"/>
    </source>
</evidence>
<feature type="domain" description="Thiolase C-terminal" evidence="1">
    <location>
        <begin position="234"/>
        <end position="377"/>
    </location>
</feature>
<protein>
    <submittedName>
        <fullName evidence="2">Thiolase</fullName>
    </submittedName>
</protein>
<dbReference type="InterPro" id="IPR016039">
    <property type="entry name" value="Thiolase-like"/>
</dbReference>
<dbReference type="NCBIfam" id="NF004811">
    <property type="entry name" value="PRK06158.1"/>
    <property type="match status" value="1"/>
</dbReference>
<dbReference type="SUPFAM" id="SSF53901">
    <property type="entry name" value="Thiolase-like"/>
    <property type="match status" value="2"/>
</dbReference>
<reference evidence="2 3" key="1">
    <citation type="journal article" date="2016" name="Int. J. Syst. Evol. Microbiol.">
        <title>Oceanobacillus halophilus sp. nov., a novel moderately halophilic bacterium from a hypersaline lake.</title>
        <authorList>
            <person name="Amoozegar M.A."/>
            <person name="Bagheri M."/>
            <person name="Makhdoumi A."/>
            <person name="Nikou M.M."/>
            <person name="Fazeli S.A.S."/>
            <person name="Schumann P."/>
            <person name="Sproer C."/>
            <person name="Sanchez-Porro C."/>
            <person name="Ventosa A."/>
        </authorList>
    </citation>
    <scope>NUCLEOTIDE SEQUENCE [LARGE SCALE GENOMIC DNA]</scope>
    <source>
        <strain evidence="2 3">DSM 23996</strain>
    </source>
</reference>
<dbReference type="OrthoDB" id="9785768at2"/>
<name>A0A495A7J4_9BACI</name>
<evidence type="ECO:0000259" key="1">
    <source>
        <dbReference type="Pfam" id="PF22691"/>
    </source>
</evidence>